<dbReference type="EMBL" id="ACJN02000002">
    <property type="protein sequence ID" value="EFI35049.1"/>
    <property type="molecule type" value="Genomic_DNA"/>
</dbReference>
<evidence type="ECO:0000256" key="2">
    <source>
        <dbReference type="ARBA" id="ARBA00022691"/>
    </source>
</evidence>
<dbReference type="SUPFAM" id="SSF102114">
    <property type="entry name" value="Radical SAM enzymes"/>
    <property type="match status" value="1"/>
</dbReference>
<evidence type="ECO:0000256" key="4">
    <source>
        <dbReference type="ARBA" id="ARBA00023004"/>
    </source>
</evidence>
<dbReference type="GO" id="GO:0051539">
    <property type="term" value="F:4 iron, 4 sulfur cluster binding"/>
    <property type="evidence" value="ECO:0007669"/>
    <property type="project" value="UniProtKB-KW"/>
</dbReference>
<dbReference type="PROSITE" id="PS51918">
    <property type="entry name" value="RADICAL_SAM"/>
    <property type="match status" value="1"/>
</dbReference>
<feature type="binding site" evidence="6 7">
    <location>
        <position position="64"/>
    </location>
    <ligand>
        <name>[4Fe-4S] cluster</name>
        <dbReference type="ChEBI" id="CHEBI:49883"/>
        <note>4Fe-4S-S-AdoMet</note>
    </ligand>
</feature>
<dbReference type="InterPro" id="IPR022432">
    <property type="entry name" value="MqnE"/>
</dbReference>
<dbReference type="SFLD" id="SFLDG01389">
    <property type="entry name" value="menaquinone_synthsis_involved"/>
    <property type="match status" value="1"/>
</dbReference>
<dbReference type="Gene3D" id="3.20.20.70">
    <property type="entry name" value="Aldolase class I"/>
    <property type="match status" value="1"/>
</dbReference>
<dbReference type="RefSeq" id="WP_008870363.1">
    <property type="nucleotide sequence ID" value="NZ_ACJN02000002.1"/>
</dbReference>
<feature type="domain" description="Radical SAM core" evidence="9">
    <location>
        <begin position="50"/>
        <end position="285"/>
    </location>
</feature>
<comment type="cofactor">
    <cofactor evidence="6 7">
        <name>[4Fe-4S] cluster</name>
        <dbReference type="ChEBI" id="CHEBI:49883"/>
    </cofactor>
    <text evidence="6 7">Binds 1 [4Fe-4S] cluster. The cluster is coordinated with 3 cysteines and an exchangeable S-adenosyl-L-methionine.</text>
</comment>
<keyword evidence="1 6" id="KW-0004">4Fe-4S</keyword>
<dbReference type="PANTHER" id="PTHR43076">
    <property type="entry name" value="FO SYNTHASE (COFH)"/>
    <property type="match status" value="1"/>
</dbReference>
<name>D6SQM3_9BACT</name>
<feature type="binding site" evidence="8">
    <location>
        <position position="70"/>
    </location>
    <ligand>
        <name>S-adenosyl-L-methionine</name>
        <dbReference type="ChEBI" id="CHEBI:59789"/>
    </ligand>
</feature>
<dbReference type="NCBIfam" id="TIGR03700">
    <property type="entry name" value="mena_SCO4494"/>
    <property type="match status" value="1"/>
</dbReference>
<dbReference type="GO" id="GO:0102573">
    <property type="term" value="F:aminodeoxyfutalosine synthase activity"/>
    <property type="evidence" value="ECO:0007669"/>
    <property type="project" value="UniProtKB-EC"/>
</dbReference>
<keyword evidence="4 6" id="KW-0408">Iron</keyword>
<dbReference type="PANTHER" id="PTHR43076:SF7">
    <property type="entry name" value="AMINODEOXYFUTALOSINE SYNTHASE"/>
    <property type="match status" value="1"/>
</dbReference>
<accession>D6SQM3</accession>
<evidence type="ECO:0000256" key="3">
    <source>
        <dbReference type="ARBA" id="ARBA00022723"/>
    </source>
</evidence>
<dbReference type="SFLD" id="SFLDS00029">
    <property type="entry name" value="Radical_SAM"/>
    <property type="match status" value="1"/>
</dbReference>
<evidence type="ECO:0000259" key="9">
    <source>
        <dbReference type="PROSITE" id="PS51918"/>
    </source>
</evidence>
<dbReference type="Proteomes" id="UP000005496">
    <property type="component" value="Unassembled WGS sequence"/>
</dbReference>
<evidence type="ECO:0000313" key="10">
    <source>
        <dbReference type="EMBL" id="EFI35049.1"/>
    </source>
</evidence>
<dbReference type="InterPro" id="IPR020050">
    <property type="entry name" value="FO_synthase_su2"/>
</dbReference>
<dbReference type="Pfam" id="PF04055">
    <property type="entry name" value="Radical_SAM"/>
    <property type="match status" value="1"/>
</dbReference>
<dbReference type="InterPro" id="IPR006638">
    <property type="entry name" value="Elp3/MiaA/NifB-like_rSAM"/>
</dbReference>
<dbReference type="InterPro" id="IPR045567">
    <property type="entry name" value="CofH/MnqC-like_C"/>
</dbReference>
<dbReference type="CDD" id="cd01335">
    <property type="entry name" value="Radical_SAM"/>
    <property type="match status" value="1"/>
</dbReference>
<dbReference type="SFLD" id="SFLDG01064">
    <property type="entry name" value="F420__menaquinone_cofactor_bio"/>
    <property type="match status" value="1"/>
</dbReference>
<comment type="catalytic activity">
    <reaction evidence="6">
        <text>3-[(1-carboxyvinyl)-oxy]benzoate + S-adenosyl-L-methionine + H2O = 6-amino-6-deoxyfutalosine + hydrogencarbonate + L-methionine + H(+)</text>
        <dbReference type="Rhea" id="RHEA:33075"/>
        <dbReference type="ChEBI" id="CHEBI:15377"/>
        <dbReference type="ChEBI" id="CHEBI:15378"/>
        <dbReference type="ChEBI" id="CHEBI:17544"/>
        <dbReference type="ChEBI" id="CHEBI:57844"/>
        <dbReference type="ChEBI" id="CHEBI:59789"/>
        <dbReference type="ChEBI" id="CHEBI:64286"/>
        <dbReference type="ChEBI" id="CHEBI:76981"/>
        <dbReference type="EC" id="2.5.1.120"/>
    </reaction>
</comment>
<evidence type="ECO:0000256" key="6">
    <source>
        <dbReference type="HAMAP-Rule" id="MF_00993"/>
    </source>
</evidence>
<dbReference type="AlphaFoldDB" id="D6SQM3"/>
<dbReference type="InterPro" id="IPR058240">
    <property type="entry name" value="rSAM_sf"/>
</dbReference>
<dbReference type="GO" id="GO:0005506">
    <property type="term" value="F:iron ion binding"/>
    <property type="evidence" value="ECO:0007669"/>
    <property type="project" value="UniProtKB-UniRule"/>
</dbReference>
<feature type="binding site" evidence="8">
    <location>
        <position position="176"/>
    </location>
    <ligand>
        <name>S-adenosyl-L-methionine</name>
        <dbReference type="ChEBI" id="CHEBI:59789"/>
    </ligand>
</feature>
<proteinExistence type="inferred from homology"/>
<organism evidence="10 11">
    <name type="scientific">Desulfonatronospira thiodismutans ASO3-1</name>
    <dbReference type="NCBI Taxonomy" id="555779"/>
    <lineage>
        <taxon>Bacteria</taxon>
        <taxon>Pseudomonadati</taxon>
        <taxon>Thermodesulfobacteriota</taxon>
        <taxon>Desulfovibrionia</taxon>
        <taxon>Desulfovibrionales</taxon>
        <taxon>Desulfonatronovibrionaceae</taxon>
        <taxon>Desulfonatronospira</taxon>
    </lineage>
</organism>
<dbReference type="GO" id="GO:0009234">
    <property type="term" value="P:menaquinone biosynthetic process"/>
    <property type="evidence" value="ECO:0007669"/>
    <property type="project" value="UniProtKB-UniRule"/>
</dbReference>
<dbReference type="PIRSF" id="PIRSF004762">
    <property type="entry name" value="CHP00423"/>
    <property type="match status" value="1"/>
</dbReference>
<protein>
    <recommendedName>
        <fullName evidence="6">Aminodeoxyfutalosine synthase</fullName>
        <shortName evidence="6">AFL synthase</shortName>
        <shortName evidence="6">Aminofutalosine synthase</shortName>
        <ecNumber evidence="6">2.5.1.120</ecNumber>
    </recommendedName>
    <alternativeName>
        <fullName evidence="6">Menaquinone biosynthetic enzyme MqnE</fullName>
    </alternativeName>
</protein>
<comment type="similarity">
    <text evidence="6">Belongs to the radical SAM superfamily. MqnE family.</text>
</comment>
<dbReference type="InterPro" id="IPR007197">
    <property type="entry name" value="rSAM"/>
</dbReference>
<dbReference type="EC" id="2.5.1.120" evidence="6"/>
<dbReference type="InterPro" id="IPR034405">
    <property type="entry name" value="F420"/>
</dbReference>
<evidence type="ECO:0000256" key="5">
    <source>
        <dbReference type="ARBA" id="ARBA00023014"/>
    </source>
</evidence>
<keyword evidence="6" id="KW-0808">Transferase</keyword>
<evidence type="ECO:0000256" key="7">
    <source>
        <dbReference type="PIRSR" id="PIRSR004762-1"/>
    </source>
</evidence>
<dbReference type="OrthoDB" id="9802027at2"/>
<feature type="binding site" evidence="6 7">
    <location>
        <position position="71"/>
    </location>
    <ligand>
        <name>[4Fe-4S] cluster</name>
        <dbReference type="ChEBI" id="CHEBI:49883"/>
        <note>4Fe-4S-S-AdoMet</note>
    </ligand>
</feature>
<keyword evidence="5 6" id="KW-0411">Iron-sulfur</keyword>
<evidence type="ECO:0000256" key="1">
    <source>
        <dbReference type="ARBA" id="ARBA00022485"/>
    </source>
</evidence>
<keyword evidence="3 6" id="KW-0479">Metal-binding</keyword>
<comment type="caution">
    <text evidence="10">The sequence shown here is derived from an EMBL/GenBank/DDBJ whole genome shotgun (WGS) entry which is preliminary data.</text>
</comment>
<keyword evidence="2 6" id="KW-0949">S-adenosyl-L-methionine</keyword>
<gene>
    <name evidence="6" type="primary">mqnE</name>
    <name evidence="10" type="ORF">Dthio_PD2443</name>
</gene>
<dbReference type="InterPro" id="IPR013785">
    <property type="entry name" value="Aldolase_TIM"/>
</dbReference>
<feature type="binding site" evidence="6 7">
    <location>
        <position position="68"/>
    </location>
    <ligand>
        <name>[4Fe-4S] cluster</name>
        <dbReference type="ChEBI" id="CHEBI:49883"/>
        <note>4Fe-4S-S-AdoMet</note>
    </ligand>
</feature>
<dbReference type="NCBIfam" id="TIGR00423">
    <property type="entry name" value="CofH family radical SAM protein"/>
    <property type="match status" value="1"/>
</dbReference>
<keyword evidence="11" id="KW-1185">Reference proteome</keyword>
<evidence type="ECO:0000256" key="8">
    <source>
        <dbReference type="PIRSR" id="PIRSR004762-2"/>
    </source>
</evidence>
<dbReference type="GO" id="GO:0044689">
    <property type="term" value="F:7,8-didemethyl-8-hydroxy-5-deazariboflavin synthase activity"/>
    <property type="evidence" value="ECO:0007669"/>
    <property type="project" value="TreeGrafter"/>
</dbReference>
<comment type="function">
    <text evidence="6">Radical SAM enzyme that catalyzes the addition of the adenosyl radical to the double bond of 3-[(1-carboxyvinyl)oxy]benzoate, leading to aminodeoxyfutalosine (AFL), a key intermediate in the formation of menaquinone (MK, vitamin K2) from chorismate.</text>
</comment>
<comment type="pathway">
    <text evidence="6">Quinol/quinone metabolism; menaquinone biosynthesis.</text>
</comment>
<keyword evidence="6" id="KW-0474">Menaquinone biosynthesis</keyword>
<dbReference type="HAMAP" id="MF_00993">
    <property type="entry name" value="MqnE"/>
    <property type="match status" value="1"/>
</dbReference>
<dbReference type="SMART" id="SM00729">
    <property type="entry name" value="Elp3"/>
    <property type="match status" value="1"/>
</dbReference>
<dbReference type="UniPathway" id="UPA00079"/>
<dbReference type="SFLD" id="SFLDF00343">
    <property type="entry name" value="aminofutalosine_synthase_(mqnE"/>
    <property type="match status" value="1"/>
</dbReference>
<dbReference type="Pfam" id="PF19288">
    <property type="entry name" value="CofH_C"/>
    <property type="match status" value="1"/>
</dbReference>
<dbReference type="eggNOG" id="COG1060">
    <property type="taxonomic scope" value="Bacteria"/>
</dbReference>
<reference evidence="10" key="1">
    <citation type="submission" date="2010-05" db="EMBL/GenBank/DDBJ databases">
        <title>The draft genome of Desulfonatronospira thiodismutans ASO3-1.</title>
        <authorList>
            <consortium name="US DOE Joint Genome Institute (JGI-PGF)"/>
            <person name="Lucas S."/>
            <person name="Copeland A."/>
            <person name="Lapidus A."/>
            <person name="Cheng J.-F."/>
            <person name="Bruce D."/>
            <person name="Goodwin L."/>
            <person name="Pitluck S."/>
            <person name="Chertkov O."/>
            <person name="Brettin T."/>
            <person name="Detter J.C."/>
            <person name="Han C."/>
            <person name="Land M.L."/>
            <person name="Hauser L."/>
            <person name="Kyrpides N."/>
            <person name="Mikhailova N."/>
            <person name="Muyzer G."/>
            <person name="Woyke T."/>
        </authorList>
    </citation>
    <scope>NUCLEOTIDE SEQUENCE [LARGE SCALE GENOMIC DNA]</scope>
    <source>
        <strain evidence="10">ASO3-1</strain>
    </source>
</reference>
<sequence length="355" mass="39706">MSDTDNILSKVHDGGRISPEEALHLARSADVHKLGRAALAVRTRLFGDQAFFVYNQHLNYTNICSNACRFCAYSKRAGEEGAYVMSVDQIRVAVKSRMHEPIDEIHVVGGLNPDLPYDYYLEMLKSIKEIRPEVHIKAFTAVEIAYLAGQYEKTREQVLTEFVQAGLDALPGGGAEVFSPQLRRHLCPEKLSGEEWLKVHELAHSLNIPTNCTLLFGHVESWVDRLDHLQALRDLQDRSSGFLCFIPLPYQPGRNELQAAGPDGVDLVKMWAISRIFLDNIKHIKAYWAFCGIKAAQLGLWYGADDFDGTIVEEKVGHAAGADTPTGLGVDQLKHHIRAAGMKPVRRDSFFQPRS</sequence>
<evidence type="ECO:0000313" key="11">
    <source>
        <dbReference type="Proteomes" id="UP000005496"/>
    </source>
</evidence>